<evidence type="ECO:0000313" key="2">
    <source>
        <dbReference type="Proteomes" id="UP000553963"/>
    </source>
</evidence>
<dbReference type="EMBL" id="JACIDS010000001">
    <property type="protein sequence ID" value="MBB3929219.1"/>
    <property type="molecule type" value="Genomic_DNA"/>
</dbReference>
<proteinExistence type="predicted"/>
<name>A0A840AFT1_9HYPH</name>
<reference evidence="1 2" key="1">
    <citation type="submission" date="2020-08" db="EMBL/GenBank/DDBJ databases">
        <title>Genomic Encyclopedia of Type Strains, Phase IV (KMG-IV): sequencing the most valuable type-strain genomes for metagenomic binning, comparative biology and taxonomic classification.</title>
        <authorList>
            <person name="Goeker M."/>
        </authorList>
    </citation>
    <scope>NUCLEOTIDE SEQUENCE [LARGE SCALE GENOMIC DNA]</scope>
    <source>
        <strain evidence="1 2">DSM 25966</strain>
    </source>
</reference>
<comment type="caution">
    <text evidence="1">The sequence shown here is derived from an EMBL/GenBank/DDBJ whole genome shotgun (WGS) entry which is preliminary data.</text>
</comment>
<accession>A0A840AFT1</accession>
<keyword evidence="2" id="KW-1185">Reference proteome</keyword>
<dbReference type="RefSeq" id="WP_183396900.1">
    <property type="nucleotide sequence ID" value="NZ_JACIDS010000001.1"/>
</dbReference>
<organism evidence="1 2">
    <name type="scientific">Kaistia hirudinis</name>
    <dbReference type="NCBI Taxonomy" id="1293440"/>
    <lineage>
        <taxon>Bacteria</taxon>
        <taxon>Pseudomonadati</taxon>
        <taxon>Pseudomonadota</taxon>
        <taxon>Alphaproteobacteria</taxon>
        <taxon>Hyphomicrobiales</taxon>
        <taxon>Kaistiaceae</taxon>
        <taxon>Kaistia</taxon>
    </lineage>
</organism>
<dbReference type="AlphaFoldDB" id="A0A840AFT1"/>
<gene>
    <name evidence="1" type="ORF">GGR25_000238</name>
</gene>
<evidence type="ECO:0000313" key="1">
    <source>
        <dbReference type="EMBL" id="MBB3929219.1"/>
    </source>
</evidence>
<protein>
    <submittedName>
        <fullName evidence="1">Uncharacterized protein</fullName>
    </submittedName>
</protein>
<sequence length="110" mass="12633">MALTLEAEQRMTDVGVVAFYAGDAESWLATVRATKKFVKRNFPPQAFIRRDDVAKALIPILEVHEAFRDFRNAEKLRGKFWIKDFADLLIDRTWDNLDAENENGENGTES</sequence>
<dbReference type="Proteomes" id="UP000553963">
    <property type="component" value="Unassembled WGS sequence"/>
</dbReference>